<dbReference type="PANTHER" id="PTHR44757">
    <property type="entry name" value="DIGUANYLATE CYCLASE DGCP"/>
    <property type="match status" value="1"/>
</dbReference>
<evidence type="ECO:0000256" key="1">
    <source>
        <dbReference type="SAM" id="Coils"/>
    </source>
</evidence>
<accession>A0ABU9YXU2</accession>
<keyword evidence="5" id="KW-0548">Nucleotidyltransferase</keyword>
<dbReference type="SMART" id="SM00267">
    <property type="entry name" value="GGDEF"/>
    <property type="match status" value="1"/>
</dbReference>
<sequence>MNDPHPTTPEFSVSPDLQALLDAATGLAFLLDAQMRVLAMNQRGLQHFGLPPEVMIGSNIMTLFDEAVASARTAVIEQVLRTAQPQTLEDERNARHFRHSIAPVLDHSGHATRVAVFVQDITPQRQTQAQLQESEALYRFLTENSADVVWQLDAQMRFTFISQADERMRGFKREEVIGTSVLDVYPPEGKAILAEVIRVREEKLARGETIAPSICFEAPELRRDGSVFWAETVSTRILDAEGRITGFVGVTRNIEERRRDQAMLEEANRQLTAQLEEISALQARLWEQAVRDALTGLYNRHYLHDTLSRDLARAARLGQPLTLVLIDLDHFKDINDQHGHSGGDAVLKEVARLLQSLSRESDVVCRYGGEEFLVVLPGMSLAHAGQRTEAWRLQLADSPMPCHAETIKVTASFGLAAFPEHGKTADQLIRSADLALYESKRRGRNCVTRYTELLAP</sequence>
<reference evidence="5 6" key="1">
    <citation type="journal article" date="2018" name="Int. J. Syst. Evol. Microbiol.">
        <title>Uliginosibacterium sediminicola sp. nov., isolated from freshwater sediment.</title>
        <authorList>
            <person name="Hwang W.M."/>
            <person name="Kim S.M."/>
            <person name="Kang K."/>
            <person name="Ahn T.Y."/>
        </authorList>
    </citation>
    <scope>NUCLEOTIDE SEQUENCE [LARGE SCALE GENOMIC DNA]</scope>
    <source>
        <strain evidence="5 6">M1-21</strain>
    </source>
</reference>
<evidence type="ECO:0000259" key="4">
    <source>
        <dbReference type="PROSITE" id="PS50887"/>
    </source>
</evidence>
<dbReference type="SMART" id="SM00091">
    <property type="entry name" value="PAS"/>
    <property type="match status" value="2"/>
</dbReference>
<dbReference type="NCBIfam" id="TIGR00229">
    <property type="entry name" value="sensory_box"/>
    <property type="match status" value="2"/>
</dbReference>
<dbReference type="PROSITE" id="PS50112">
    <property type="entry name" value="PAS"/>
    <property type="match status" value="2"/>
</dbReference>
<feature type="domain" description="PAC" evidence="3">
    <location>
        <begin position="214"/>
        <end position="266"/>
    </location>
</feature>
<dbReference type="EMBL" id="JBDIVE010000003">
    <property type="protein sequence ID" value="MEN3068411.1"/>
    <property type="molecule type" value="Genomic_DNA"/>
</dbReference>
<proteinExistence type="predicted"/>
<dbReference type="Gene3D" id="3.30.450.20">
    <property type="entry name" value="PAS domain"/>
    <property type="match status" value="2"/>
</dbReference>
<keyword evidence="5" id="KW-0808">Transferase</keyword>
<dbReference type="SUPFAM" id="SSF55073">
    <property type="entry name" value="Nucleotide cyclase"/>
    <property type="match status" value="1"/>
</dbReference>
<evidence type="ECO:0000313" key="5">
    <source>
        <dbReference type="EMBL" id="MEN3068411.1"/>
    </source>
</evidence>
<dbReference type="InterPro" id="IPR035965">
    <property type="entry name" value="PAS-like_dom_sf"/>
</dbReference>
<feature type="domain" description="PAS" evidence="2">
    <location>
        <begin position="13"/>
        <end position="83"/>
    </location>
</feature>
<gene>
    <name evidence="5" type="ORF">ABDB84_07960</name>
</gene>
<dbReference type="NCBIfam" id="TIGR00254">
    <property type="entry name" value="GGDEF"/>
    <property type="match status" value="1"/>
</dbReference>
<dbReference type="InterPro" id="IPR000160">
    <property type="entry name" value="GGDEF_dom"/>
</dbReference>
<dbReference type="InterPro" id="IPR001610">
    <property type="entry name" value="PAC"/>
</dbReference>
<dbReference type="RefSeq" id="WP_345919180.1">
    <property type="nucleotide sequence ID" value="NZ_JBDIVE010000003.1"/>
</dbReference>
<dbReference type="EC" id="2.7.7.65" evidence="5"/>
<dbReference type="SUPFAM" id="SSF55785">
    <property type="entry name" value="PYP-like sensor domain (PAS domain)"/>
    <property type="match status" value="2"/>
</dbReference>
<feature type="domain" description="PAC" evidence="3">
    <location>
        <begin position="81"/>
        <end position="133"/>
    </location>
</feature>
<dbReference type="PROSITE" id="PS50887">
    <property type="entry name" value="GGDEF"/>
    <property type="match status" value="1"/>
</dbReference>
<feature type="coiled-coil region" evidence="1">
    <location>
        <begin position="254"/>
        <end position="284"/>
    </location>
</feature>
<dbReference type="InterPro" id="IPR013767">
    <property type="entry name" value="PAS_fold"/>
</dbReference>
<dbReference type="GO" id="GO:0052621">
    <property type="term" value="F:diguanylate cyclase activity"/>
    <property type="evidence" value="ECO:0007669"/>
    <property type="project" value="UniProtKB-EC"/>
</dbReference>
<dbReference type="Pfam" id="PF08448">
    <property type="entry name" value="PAS_4"/>
    <property type="match status" value="1"/>
</dbReference>
<dbReference type="CDD" id="cd01949">
    <property type="entry name" value="GGDEF"/>
    <property type="match status" value="1"/>
</dbReference>
<dbReference type="Gene3D" id="3.30.70.270">
    <property type="match status" value="1"/>
</dbReference>
<organism evidence="5 6">
    <name type="scientific">Uliginosibacterium sediminicola</name>
    <dbReference type="NCBI Taxonomy" id="2024550"/>
    <lineage>
        <taxon>Bacteria</taxon>
        <taxon>Pseudomonadati</taxon>
        <taxon>Pseudomonadota</taxon>
        <taxon>Betaproteobacteria</taxon>
        <taxon>Rhodocyclales</taxon>
        <taxon>Zoogloeaceae</taxon>
        <taxon>Uliginosibacterium</taxon>
    </lineage>
</organism>
<name>A0ABU9YXU2_9RHOO</name>
<dbReference type="Proteomes" id="UP001410394">
    <property type="component" value="Unassembled WGS sequence"/>
</dbReference>
<dbReference type="InterPro" id="IPR052155">
    <property type="entry name" value="Biofilm_reg_signaling"/>
</dbReference>
<keyword evidence="1" id="KW-0175">Coiled coil</keyword>
<dbReference type="InterPro" id="IPR013656">
    <property type="entry name" value="PAS_4"/>
</dbReference>
<protein>
    <submittedName>
        <fullName evidence="5">Diguanylate cyclase</fullName>
        <ecNumber evidence="5">2.7.7.65</ecNumber>
    </submittedName>
</protein>
<dbReference type="PROSITE" id="PS50113">
    <property type="entry name" value="PAC"/>
    <property type="match status" value="2"/>
</dbReference>
<dbReference type="InterPro" id="IPR000700">
    <property type="entry name" value="PAS-assoc_C"/>
</dbReference>
<evidence type="ECO:0000259" key="2">
    <source>
        <dbReference type="PROSITE" id="PS50112"/>
    </source>
</evidence>
<dbReference type="SMART" id="SM00086">
    <property type="entry name" value="PAC"/>
    <property type="match status" value="1"/>
</dbReference>
<feature type="domain" description="PAS" evidence="2">
    <location>
        <begin position="134"/>
        <end position="198"/>
    </location>
</feature>
<dbReference type="Pfam" id="PF00990">
    <property type="entry name" value="GGDEF"/>
    <property type="match status" value="1"/>
</dbReference>
<dbReference type="CDD" id="cd00130">
    <property type="entry name" value="PAS"/>
    <property type="match status" value="2"/>
</dbReference>
<keyword evidence="6" id="KW-1185">Reference proteome</keyword>
<evidence type="ECO:0000259" key="3">
    <source>
        <dbReference type="PROSITE" id="PS50113"/>
    </source>
</evidence>
<evidence type="ECO:0000313" key="6">
    <source>
        <dbReference type="Proteomes" id="UP001410394"/>
    </source>
</evidence>
<dbReference type="InterPro" id="IPR043128">
    <property type="entry name" value="Rev_trsase/Diguanyl_cyclase"/>
</dbReference>
<feature type="domain" description="GGDEF" evidence="4">
    <location>
        <begin position="319"/>
        <end position="452"/>
    </location>
</feature>
<comment type="caution">
    <text evidence="5">The sequence shown here is derived from an EMBL/GenBank/DDBJ whole genome shotgun (WGS) entry which is preliminary data.</text>
</comment>
<dbReference type="InterPro" id="IPR000014">
    <property type="entry name" value="PAS"/>
</dbReference>
<dbReference type="PANTHER" id="PTHR44757:SF2">
    <property type="entry name" value="BIOFILM ARCHITECTURE MAINTENANCE PROTEIN MBAA"/>
    <property type="match status" value="1"/>
</dbReference>
<dbReference type="Pfam" id="PF00989">
    <property type="entry name" value="PAS"/>
    <property type="match status" value="1"/>
</dbReference>
<dbReference type="InterPro" id="IPR029787">
    <property type="entry name" value="Nucleotide_cyclase"/>
</dbReference>